<dbReference type="PANTHER" id="PTHR46889">
    <property type="entry name" value="TRANSPOSASE INSF FOR INSERTION SEQUENCE IS3B-RELATED"/>
    <property type="match status" value="1"/>
</dbReference>
<evidence type="ECO:0000313" key="1">
    <source>
        <dbReference type="EMBL" id="MCS4037797.1"/>
    </source>
</evidence>
<dbReference type="InterPro" id="IPR012337">
    <property type="entry name" value="RNaseH-like_sf"/>
</dbReference>
<dbReference type="GO" id="GO:0003676">
    <property type="term" value="F:nucleic acid binding"/>
    <property type="evidence" value="ECO:0007669"/>
    <property type="project" value="InterPro"/>
</dbReference>
<organism evidence="1 2">
    <name type="scientific">Salinibacter ruber</name>
    <dbReference type="NCBI Taxonomy" id="146919"/>
    <lineage>
        <taxon>Bacteria</taxon>
        <taxon>Pseudomonadati</taxon>
        <taxon>Rhodothermota</taxon>
        <taxon>Rhodothermia</taxon>
        <taxon>Rhodothermales</taxon>
        <taxon>Salinibacteraceae</taxon>
        <taxon>Salinibacter</taxon>
    </lineage>
</organism>
<reference evidence="1" key="1">
    <citation type="submission" date="2022-08" db="EMBL/GenBank/DDBJ databases">
        <title>Genomic Encyclopedia of Type Strains, Phase V (KMG-V): Genome sequencing to study the core and pangenomes of soil and plant-associated prokaryotes.</title>
        <authorList>
            <person name="Whitman W."/>
        </authorList>
    </citation>
    <scope>NUCLEOTIDE SEQUENCE</scope>
    <source>
        <strain evidence="1">SP3012</strain>
    </source>
</reference>
<proteinExistence type="predicted"/>
<dbReference type="GO" id="GO:0015074">
    <property type="term" value="P:DNA integration"/>
    <property type="evidence" value="ECO:0007669"/>
    <property type="project" value="InterPro"/>
</dbReference>
<accession>A0A9X2TYF4</accession>
<dbReference type="AlphaFoldDB" id="A0A9X2TYF4"/>
<sequence>MASRPDELWGADITYVPTDGGNLYLSVVLDAFSRRIVQ</sequence>
<dbReference type="EMBL" id="JANUBF010000026">
    <property type="protein sequence ID" value="MCS4037797.1"/>
    <property type="molecule type" value="Genomic_DNA"/>
</dbReference>
<dbReference type="InterPro" id="IPR050900">
    <property type="entry name" value="Transposase_IS3/IS150/IS904"/>
</dbReference>
<evidence type="ECO:0000313" key="2">
    <source>
        <dbReference type="Proteomes" id="UP001155040"/>
    </source>
</evidence>
<name>A0A9X2TYF4_9BACT</name>
<dbReference type="Proteomes" id="UP001155040">
    <property type="component" value="Unassembled WGS sequence"/>
</dbReference>
<dbReference type="SUPFAM" id="SSF53098">
    <property type="entry name" value="Ribonuclease H-like"/>
    <property type="match status" value="1"/>
</dbReference>
<dbReference type="PROSITE" id="PS50994">
    <property type="entry name" value="INTEGRASE"/>
    <property type="match status" value="1"/>
</dbReference>
<dbReference type="PANTHER" id="PTHR46889:SF5">
    <property type="entry name" value="INTEGRASE PROTEIN"/>
    <property type="match status" value="1"/>
</dbReference>
<dbReference type="Pfam" id="PF00665">
    <property type="entry name" value="rve"/>
    <property type="match status" value="1"/>
</dbReference>
<comment type="caution">
    <text evidence="1">The sequence shown here is derived from an EMBL/GenBank/DDBJ whole genome shotgun (WGS) entry which is preliminary data.</text>
</comment>
<dbReference type="InterPro" id="IPR001584">
    <property type="entry name" value="Integrase_cat-core"/>
</dbReference>
<gene>
    <name evidence="1" type="ORF">GGQ01_002884</name>
</gene>
<dbReference type="InterPro" id="IPR036397">
    <property type="entry name" value="RNaseH_sf"/>
</dbReference>
<protein>
    <submittedName>
        <fullName evidence="1">Transposase InsO family protein</fullName>
    </submittedName>
</protein>
<dbReference type="Gene3D" id="3.30.420.10">
    <property type="entry name" value="Ribonuclease H-like superfamily/Ribonuclease H"/>
    <property type="match status" value="1"/>
</dbReference>